<comment type="similarity">
    <text evidence="17">Belongs to the phosphofructokinase type A (PFKA) family. ATP-dependent PFK group I subfamily. Eukaryotic two domain clade "E" sub-subfamily.</text>
</comment>
<evidence type="ECO:0000313" key="19">
    <source>
        <dbReference type="Ensembl" id="ENSONIP00000059555.1"/>
    </source>
</evidence>
<keyword evidence="9 17" id="KW-0418">Kinase</keyword>
<evidence type="ECO:0000256" key="15">
    <source>
        <dbReference type="ARBA" id="ARBA00045436"/>
    </source>
</evidence>
<evidence type="ECO:0000256" key="1">
    <source>
        <dbReference type="ARBA" id="ARBA00001946"/>
    </source>
</evidence>
<keyword evidence="3" id="KW-0963">Cytoplasm</keyword>
<evidence type="ECO:0000256" key="9">
    <source>
        <dbReference type="ARBA" id="ARBA00022777"/>
    </source>
</evidence>
<evidence type="ECO:0000256" key="2">
    <source>
        <dbReference type="ARBA" id="ARBA00004679"/>
    </source>
</evidence>
<dbReference type="EC" id="2.7.1.11" evidence="17"/>
<keyword evidence="4" id="KW-0021">Allosteric enzyme</keyword>
<dbReference type="GO" id="GO:0005945">
    <property type="term" value="C:6-phosphofructokinase complex"/>
    <property type="evidence" value="ECO:0007669"/>
    <property type="project" value="TreeGrafter"/>
</dbReference>
<dbReference type="InterPro" id="IPR022953">
    <property type="entry name" value="ATP_PFK"/>
</dbReference>
<dbReference type="UniPathway" id="UPA00109">
    <property type="reaction ID" value="UER00182"/>
</dbReference>
<evidence type="ECO:0000256" key="7">
    <source>
        <dbReference type="ARBA" id="ARBA00022723"/>
    </source>
</evidence>
<keyword evidence="6 17" id="KW-0808">Transferase</keyword>
<evidence type="ECO:0000256" key="3">
    <source>
        <dbReference type="ARBA" id="ARBA00022490"/>
    </source>
</evidence>
<dbReference type="GO" id="GO:0006002">
    <property type="term" value="P:fructose 6-phosphate metabolic process"/>
    <property type="evidence" value="ECO:0007669"/>
    <property type="project" value="InterPro"/>
</dbReference>
<accession>A0A669DL69</accession>
<evidence type="ECO:0000256" key="8">
    <source>
        <dbReference type="ARBA" id="ARBA00022741"/>
    </source>
</evidence>
<reference evidence="19" key="1">
    <citation type="submission" date="2025-08" db="UniProtKB">
        <authorList>
            <consortium name="Ensembl"/>
        </authorList>
    </citation>
    <scope>IDENTIFICATION</scope>
</reference>
<evidence type="ECO:0000256" key="16">
    <source>
        <dbReference type="ARBA" id="ARBA00048070"/>
    </source>
</evidence>
<sequence length="776" mass="85003">MSLMDLEKLKMTCAGRAMAVLTSGGDAQGMNAAVRAVTRMGIYVGAKVYLIHEGYQGLVDGGDNIKLANWHSVTNIIQLGGTVIGSARCKAFMTREGRVSAAFNLVKKGITNLCVCGGDGSLTGANIFRNEWKCISETRRRITDTMAKKHYNLNIVGLVGSIDNDFCGTDMTIGADSALHRIMEIIDAIMTTAQSCMQLLLCINCPFILCYNFRYLALVSALASGADWVFIPEAPPQEGWEDNMCSRTSGGSRMNIIIVAEGAIDRNGKPISSNYIKDLVQKRLGYDTRVTVLGHVQRGGIPSAFDRILSSILGVEAVIALMEATPETPACVIGLSANQAVRLPLVECVEMTKLVQTAMNEKRFDEAIKLRGGSFESNWNIYKSLAFLKPPQSKSNFSFAILNVGAPAAGMNAAVRSAVRSGLSRGHKVYGVNDGFLGLANGVFEMEWHSVAGWTGQGSSLLGTKRTLPNCHLEKIVETISKFEISALLVIGGFEAYQGVLEIYEARTHYDELCIPMVIIPATISNNVPGTFFSVGTDTAVNCAMESCDKIKQSASGTKRRVFVVETMGGYCGYLASSTGIAVGADAAYIFEDPFNIHDLKTNVEHLSEKMKKDVQRGLILRNEKCHENYTTDFIHKLYSSEGKGIFDCRVNVLGHLQQGGAPSPFDRNFGTKLGVKAIEWLSEKLTENYRQGRVFANSPETACVIGLNRKVVSFTPVTELKEITDFEHRMPKVEWWLKLRPMLKMLAKYQTSFNEYVPGEIEHVTRRSISIDSGF</sequence>
<reference evidence="19" key="2">
    <citation type="submission" date="2025-09" db="UniProtKB">
        <authorList>
            <consortium name="Ensembl"/>
        </authorList>
    </citation>
    <scope>IDENTIFICATION</scope>
</reference>
<dbReference type="Gene3D" id="3.40.50.460">
    <property type="entry name" value="Phosphofructokinase domain"/>
    <property type="match status" value="2"/>
</dbReference>
<comment type="cofactor">
    <cofactor evidence="1">
        <name>Mg(2+)</name>
        <dbReference type="ChEBI" id="CHEBI:18420"/>
    </cofactor>
</comment>
<keyword evidence="14" id="KW-0325">Glycoprotein</keyword>
<keyword evidence="8 17" id="KW-0547">Nucleotide-binding</keyword>
<dbReference type="GO" id="GO:0030388">
    <property type="term" value="P:fructose 1,6-bisphosphate metabolic process"/>
    <property type="evidence" value="ECO:0007669"/>
    <property type="project" value="TreeGrafter"/>
</dbReference>
<dbReference type="GO" id="GO:0048029">
    <property type="term" value="F:monosaccharide binding"/>
    <property type="evidence" value="ECO:0007669"/>
    <property type="project" value="TreeGrafter"/>
</dbReference>
<keyword evidence="20" id="KW-1185">Reference proteome</keyword>
<name>A0A669DL69_ORENI</name>
<dbReference type="GO" id="GO:0070095">
    <property type="term" value="F:fructose-6-phosphate binding"/>
    <property type="evidence" value="ECO:0007669"/>
    <property type="project" value="TreeGrafter"/>
</dbReference>
<dbReference type="Pfam" id="PF00365">
    <property type="entry name" value="PFK"/>
    <property type="match status" value="2"/>
</dbReference>
<dbReference type="GO" id="GO:0016208">
    <property type="term" value="F:AMP binding"/>
    <property type="evidence" value="ECO:0007669"/>
    <property type="project" value="TreeGrafter"/>
</dbReference>
<dbReference type="InterPro" id="IPR015912">
    <property type="entry name" value="Phosphofructokinase_CS"/>
</dbReference>
<gene>
    <name evidence="19" type="primary">PFKL</name>
    <name evidence="19" type="synonym">pfkla</name>
</gene>
<protein>
    <recommendedName>
        <fullName evidence="17">6-phosphofructokinase</fullName>
        <ecNumber evidence="17">2.7.1.11</ecNumber>
    </recommendedName>
    <alternativeName>
        <fullName evidence="17">Phosphohexokinase</fullName>
    </alternativeName>
</protein>
<dbReference type="NCBIfam" id="TIGR02478">
    <property type="entry name" value="6PF1K_euk"/>
    <property type="match status" value="1"/>
</dbReference>
<feature type="domain" description="Phosphofructokinase" evidence="18">
    <location>
        <begin position="399"/>
        <end position="682"/>
    </location>
</feature>
<dbReference type="PRINTS" id="PR00476">
    <property type="entry name" value="PHFRCTKINASE"/>
</dbReference>
<evidence type="ECO:0000256" key="4">
    <source>
        <dbReference type="ARBA" id="ARBA00022533"/>
    </source>
</evidence>
<dbReference type="InterPro" id="IPR035966">
    <property type="entry name" value="PKF_sf"/>
</dbReference>
<dbReference type="PIRSF" id="PIRSF000533">
    <property type="entry name" value="ATP_PFK_euk"/>
    <property type="match status" value="1"/>
</dbReference>
<dbReference type="InterPro" id="IPR000023">
    <property type="entry name" value="Phosphofructokinase_dom"/>
</dbReference>
<evidence type="ECO:0000256" key="13">
    <source>
        <dbReference type="ARBA" id="ARBA00023152"/>
    </source>
</evidence>
<dbReference type="SUPFAM" id="SSF53784">
    <property type="entry name" value="Phosphofructokinase"/>
    <property type="match status" value="2"/>
</dbReference>
<evidence type="ECO:0000256" key="17">
    <source>
        <dbReference type="PIRNR" id="PIRNR000533"/>
    </source>
</evidence>
<dbReference type="AlphaFoldDB" id="A0A669DL69"/>
<comment type="function">
    <text evidence="15">Catalyzes the phosphorylation of D-fructose 6-phosphate to fructose 1,6-bisphosphate by ATP, the first committing step of glycolysis. Negatively regulates the phagocyte oxidative burst in response to bacterial infection by controlling cellular NADPH biosynthesis and NADPH oxidase-derived reactive oxygen species. Upon macrophage activation, drives the metabolic switch toward glycolysis, thus preventing glucose turnover that produces NADPH via pentose phosphate pathway.</text>
</comment>
<evidence type="ECO:0000256" key="5">
    <source>
        <dbReference type="ARBA" id="ARBA00022553"/>
    </source>
</evidence>
<dbReference type="GO" id="GO:0016020">
    <property type="term" value="C:membrane"/>
    <property type="evidence" value="ECO:0007669"/>
    <property type="project" value="TreeGrafter"/>
</dbReference>
<dbReference type="GO" id="GO:0061621">
    <property type="term" value="P:canonical glycolysis"/>
    <property type="evidence" value="ECO:0007669"/>
    <property type="project" value="TreeGrafter"/>
</dbReference>
<keyword evidence="10 17" id="KW-0067">ATP-binding</keyword>
<organism evidence="19 20">
    <name type="scientific">Oreochromis niloticus</name>
    <name type="common">Nile tilapia</name>
    <name type="synonym">Tilapia nilotica</name>
    <dbReference type="NCBI Taxonomy" id="8128"/>
    <lineage>
        <taxon>Eukaryota</taxon>
        <taxon>Metazoa</taxon>
        <taxon>Chordata</taxon>
        <taxon>Craniata</taxon>
        <taxon>Vertebrata</taxon>
        <taxon>Euteleostomi</taxon>
        <taxon>Actinopterygii</taxon>
        <taxon>Neopterygii</taxon>
        <taxon>Teleostei</taxon>
        <taxon>Neoteleostei</taxon>
        <taxon>Acanthomorphata</taxon>
        <taxon>Ovalentaria</taxon>
        <taxon>Cichlomorphae</taxon>
        <taxon>Cichliformes</taxon>
        <taxon>Cichlidae</taxon>
        <taxon>African cichlids</taxon>
        <taxon>Pseudocrenilabrinae</taxon>
        <taxon>Oreochromini</taxon>
        <taxon>Oreochromis</taxon>
    </lineage>
</organism>
<dbReference type="GeneTree" id="ENSGT00940000159292"/>
<dbReference type="GO" id="GO:0046872">
    <property type="term" value="F:metal ion binding"/>
    <property type="evidence" value="ECO:0007669"/>
    <property type="project" value="UniProtKB-KW"/>
</dbReference>
<evidence type="ECO:0000256" key="12">
    <source>
        <dbReference type="ARBA" id="ARBA00022990"/>
    </source>
</evidence>
<evidence type="ECO:0000256" key="6">
    <source>
        <dbReference type="ARBA" id="ARBA00022679"/>
    </source>
</evidence>
<comment type="catalytic activity">
    <reaction evidence="16 17">
        <text>beta-D-fructose 6-phosphate + ATP = beta-D-fructose 1,6-bisphosphate + ADP + H(+)</text>
        <dbReference type="Rhea" id="RHEA:16109"/>
        <dbReference type="ChEBI" id="CHEBI:15378"/>
        <dbReference type="ChEBI" id="CHEBI:30616"/>
        <dbReference type="ChEBI" id="CHEBI:32966"/>
        <dbReference type="ChEBI" id="CHEBI:57634"/>
        <dbReference type="ChEBI" id="CHEBI:456216"/>
        <dbReference type="EC" id="2.7.1.11"/>
    </reaction>
</comment>
<evidence type="ECO:0000256" key="10">
    <source>
        <dbReference type="ARBA" id="ARBA00022840"/>
    </source>
</evidence>
<evidence type="ECO:0000256" key="11">
    <source>
        <dbReference type="ARBA" id="ARBA00022842"/>
    </source>
</evidence>
<dbReference type="Proteomes" id="UP000005207">
    <property type="component" value="Unplaced"/>
</dbReference>
<dbReference type="PANTHER" id="PTHR13697:SF14">
    <property type="entry name" value="ATP-DEPENDENT 6-PHOSPHOFRUCTOKINASE, LIVER TYPE"/>
    <property type="match status" value="1"/>
</dbReference>
<dbReference type="PANTHER" id="PTHR13697">
    <property type="entry name" value="PHOSPHOFRUCTOKINASE"/>
    <property type="match status" value="1"/>
</dbReference>
<comment type="pathway">
    <text evidence="2 17">Carbohydrate degradation; glycolysis; D-glyceraldehyde 3-phosphate and glycerone phosphate from D-glucose: step 3/4.</text>
</comment>
<keyword evidence="5" id="KW-0597">Phosphoprotein</keyword>
<dbReference type="GO" id="GO:0042802">
    <property type="term" value="F:identical protein binding"/>
    <property type="evidence" value="ECO:0007669"/>
    <property type="project" value="TreeGrafter"/>
</dbReference>
<evidence type="ECO:0000313" key="20">
    <source>
        <dbReference type="Proteomes" id="UP000005207"/>
    </source>
</evidence>
<dbReference type="InterPro" id="IPR009161">
    <property type="entry name" value="6-Pfructokinase_euk"/>
</dbReference>
<dbReference type="GO" id="GO:0003872">
    <property type="term" value="F:6-phosphofructokinase activity"/>
    <property type="evidence" value="ECO:0007669"/>
    <property type="project" value="UniProtKB-EC"/>
</dbReference>
<feature type="domain" description="Phosphofructokinase" evidence="18">
    <location>
        <begin position="18"/>
        <end position="320"/>
    </location>
</feature>
<keyword evidence="13 17" id="KW-0324">Glycolysis</keyword>
<keyword evidence="11" id="KW-0460">Magnesium</keyword>
<proteinExistence type="inferred from homology"/>
<keyword evidence="12" id="KW-0007">Acetylation</keyword>
<dbReference type="Ensembl" id="ENSONIT00000073531.1">
    <property type="protein sequence ID" value="ENSONIP00000059555.1"/>
    <property type="gene ID" value="ENSONIG00000009075.2"/>
</dbReference>
<dbReference type="Gene3D" id="3.40.50.450">
    <property type="match status" value="2"/>
</dbReference>
<evidence type="ECO:0000256" key="14">
    <source>
        <dbReference type="ARBA" id="ARBA00023180"/>
    </source>
</evidence>
<keyword evidence="7" id="KW-0479">Metal-binding</keyword>
<dbReference type="PROSITE" id="PS00433">
    <property type="entry name" value="PHOSPHOFRUCTOKINASE"/>
    <property type="match status" value="2"/>
</dbReference>
<dbReference type="FunFam" id="3.40.50.460:FF:000001">
    <property type="entry name" value="ATP-dependent 6-phosphofructokinase"/>
    <property type="match status" value="1"/>
</dbReference>
<evidence type="ECO:0000259" key="18">
    <source>
        <dbReference type="Pfam" id="PF00365"/>
    </source>
</evidence>
<dbReference type="GO" id="GO:0005524">
    <property type="term" value="F:ATP binding"/>
    <property type="evidence" value="ECO:0007669"/>
    <property type="project" value="UniProtKB-KW"/>
</dbReference>